<feature type="compositionally biased region" description="Basic and acidic residues" evidence="1">
    <location>
        <begin position="418"/>
        <end position="432"/>
    </location>
</feature>
<dbReference type="RefSeq" id="WP_317470152.1">
    <property type="nucleotide sequence ID" value="NZ_JAWLKJ010000002.1"/>
</dbReference>
<evidence type="ECO:0000256" key="2">
    <source>
        <dbReference type="SAM" id="Phobius"/>
    </source>
</evidence>
<feature type="transmembrane region" description="Helical" evidence="2">
    <location>
        <begin position="454"/>
        <end position="478"/>
    </location>
</feature>
<feature type="transmembrane region" description="Helical" evidence="2">
    <location>
        <begin position="37"/>
        <end position="64"/>
    </location>
</feature>
<comment type="caution">
    <text evidence="3">The sequence shown here is derived from an EMBL/GenBank/DDBJ whole genome shotgun (WGS) entry which is preliminary data.</text>
</comment>
<dbReference type="AlphaFoldDB" id="A0AAE4QWE6"/>
<feature type="transmembrane region" description="Helical" evidence="2">
    <location>
        <begin position="169"/>
        <end position="187"/>
    </location>
</feature>
<sequence length="665" mass="68814">MPPATSSRRPAPGTPDDRAPGTPDVPARARPTDRGRLVLAACALVVVAATAVRTWVAAAGWFYWDDLLLHGRAAAHPLPDPAFLFADHDGHLMPGAMALTWVAAHVAPLDFRVPLVQIALLQLVAGAALARMLWVLLAGRAILLVPLVATLAIPLGLPSATWWAAALNALPLAAAMAWTVASMVLLARSGRRRHAVGAAVATALGLLFVEKALIIPVVAAAVLLGSWWTGGGTRSELRALWRRTRWAWSALAAIVVVWGAVFLVVVGRLGGGSSGGFPAGTEGGGDTGGTGAGSPGPGFVDLVDHTYRLAAVPTLGGGPWSWERWHPGPPMADPSTMAVVVGALAVAAVLAWSVFTRRRTGAIWVAAALYPMVTVVLVAVGRTGPDTATEIVQTLRYHSELPVVLAAAAALAIAAPRRQDARRRQDAPRRQDAAPGERAAPEGDPAPRIGRAGIWLPMAGALGLVVLLASSAVSTVSYRQVWSEQPSRDYTEPLLTALRERSEPLLDKEVPLEVLLPLTTPANRLSALLAGVPGVPAVGAWTRDPVAIDAHGVLHPADVVPGRTIPQGPVPGCGHRVGPDGARIALDGPLIGRDWVVRLHLLADADGHVAVRLDDGDEVTAPVQAGPGTVYVRLEGGGTGLTISPGGGASQLCVGSGPVGVLVPR</sequence>
<reference evidence="3" key="1">
    <citation type="submission" date="2023-10" db="EMBL/GenBank/DDBJ databases">
        <title>Development of a sustainable strategy for remediation of hydrocarbon-contaminated territories based on the waste exchange concept.</title>
        <authorList>
            <person name="Krivoruchko A."/>
        </authorList>
    </citation>
    <scope>NUCLEOTIDE SEQUENCE</scope>
    <source>
        <strain evidence="3">IEGM 1175</strain>
    </source>
</reference>
<feature type="region of interest" description="Disordered" evidence="1">
    <location>
        <begin position="1"/>
        <end position="30"/>
    </location>
</feature>
<feature type="transmembrane region" description="Helical" evidence="2">
    <location>
        <begin position="141"/>
        <end position="163"/>
    </location>
</feature>
<dbReference type="Proteomes" id="UP001185873">
    <property type="component" value="Unassembled WGS sequence"/>
</dbReference>
<evidence type="ECO:0000313" key="4">
    <source>
        <dbReference type="Proteomes" id="UP001185873"/>
    </source>
</evidence>
<keyword evidence="2" id="KW-1133">Transmembrane helix</keyword>
<feature type="transmembrane region" description="Helical" evidence="2">
    <location>
        <begin position="246"/>
        <end position="266"/>
    </location>
</feature>
<feature type="transmembrane region" description="Helical" evidence="2">
    <location>
        <begin position="199"/>
        <end position="226"/>
    </location>
</feature>
<keyword evidence="2" id="KW-0472">Membrane</keyword>
<feature type="transmembrane region" description="Helical" evidence="2">
    <location>
        <begin position="336"/>
        <end position="355"/>
    </location>
</feature>
<protein>
    <submittedName>
        <fullName evidence="3">Uncharacterized protein</fullName>
    </submittedName>
</protein>
<feature type="transmembrane region" description="Helical" evidence="2">
    <location>
        <begin position="115"/>
        <end position="134"/>
    </location>
</feature>
<gene>
    <name evidence="3" type="ORF">R3P82_10650</name>
</gene>
<feature type="transmembrane region" description="Helical" evidence="2">
    <location>
        <begin position="401"/>
        <end position="417"/>
    </location>
</feature>
<evidence type="ECO:0000256" key="1">
    <source>
        <dbReference type="SAM" id="MobiDB-lite"/>
    </source>
</evidence>
<organism evidence="3 4">
    <name type="scientific">Dietzia maris</name>
    <dbReference type="NCBI Taxonomy" id="37915"/>
    <lineage>
        <taxon>Bacteria</taxon>
        <taxon>Bacillati</taxon>
        <taxon>Actinomycetota</taxon>
        <taxon>Actinomycetes</taxon>
        <taxon>Mycobacteriales</taxon>
        <taxon>Dietziaceae</taxon>
        <taxon>Dietzia</taxon>
    </lineage>
</organism>
<proteinExistence type="predicted"/>
<keyword evidence="2" id="KW-0812">Transmembrane</keyword>
<dbReference type="EMBL" id="JAWLKJ010000002">
    <property type="protein sequence ID" value="MDV6299569.1"/>
    <property type="molecule type" value="Genomic_DNA"/>
</dbReference>
<name>A0AAE4QWE6_9ACTN</name>
<evidence type="ECO:0000313" key="3">
    <source>
        <dbReference type="EMBL" id="MDV6299569.1"/>
    </source>
</evidence>
<accession>A0AAE4QWE6</accession>
<feature type="region of interest" description="Disordered" evidence="1">
    <location>
        <begin position="418"/>
        <end position="446"/>
    </location>
</feature>
<feature type="transmembrane region" description="Helical" evidence="2">
    <location>
        <begin position="361"/>
        <end position="380"/>
    </location>
</feature>